<evidence type="ECO:0000259" key="1">
    <source>
        <dbReference type="Pfam" id="PF00535"/>
    </source>
</evidence>
<keyword evidence="3" id="KW-1185">Reference proteome</keyword>
<organism evidence="2 3">
    <name type="scientific">Arthrobacter pigmenti</name>
    <dbReference type="NCBI Taxonomy" id="271432"/>
    <lineage>
        <taxon>Bacteria</taxon>
        <taxon>Bacillati</taxon>
        <taxon>Actinomycetota</taxon>
        <taxon>Actinomycetes</taxon>
        <taxon>Micrococcales</taxon>
        <taxon>Micrococcaceae</taxon>
        <taxon>Arthrobacter</taxon>
    </lineage>
</organism>
<protein>
    <recommendedName>
        <fullName evidence="1">Glycosyltransferase 2-like domain-containing protein</fullName>
    </recommendedName>
</protein>
<name>A0A846RNH9_9MICC</name>
<dbReference type="AlphaFoldDB" id="A0A846RNH9"/>
<gene>
    <name evidence="2" type="ORF">BJ994_001715</name>
</gene>
<dbReference type="Gene3D" id="3.90.550.10">
    <property type="entry name" value="Spore Coat Polysaccharide Biosynthesis Protein SpsA, Chain A"/>
    <property type="match status" value="1"/>
</dbReference>
<comment type="caution">
    <text evidence="2">The sequence shown here is derived from an EMBL/GenBank/DDBJ whole genome shotgun (WGS) entry which is preliminary data.</text>
</comment>
<dbReference type="Pfam" id="PF00535">
    <property type="entry name" value="Glycos_transf_2"/>
    <property type="match status" value="1"/>
</dbReference>
<feature type="domain" description="Glycosyltransferase 2-like" evidence="1">
    <location>
        <begin position="388"/>
        <end position="514"/>
    </location>
</feature>
<dbReference type="InterPro" id="IPR050834">
    <property type="entry name" value="Glycosyltransf_2"/>
</dbReference>
<dbReference type="Proteomes" id="UP000547458">
    <property type="component" value="Unassembled WGS sequence"/>
</dbReference>
<sequence>MAGNNVLLSFSEVDLHEIARALQIPEKDYAWGIVNSASAVELLCVDGWYQNFVFYAESIVEANRTLALFHAQGRAQKVYLIMKAFDRISERPSHLPSKRLTRSSRFTSEGDHQFEYWLVEAGGWVNVHRAMSSILNDLQPARFSPPLGGMRLGIAEPGLGAWTAGDACGRYLPWSDIEPAAGDIRPVDVMVSDASGACGDSPVPCLSPKAGMFDEDGWSSAIAPVDIRQISPRGFEVTETVGILDLQSWYSRDTPPERLLGSCGLQLRADAFVDERQLAGIRRYSYVDLAGLAGRFSAPEMGNLVAGLALSGVPMIGANTTDLRLLGNELTSLVERFDIDDNEIERESKSIDMRRAAFAQFSPSMRWRQWLKASGRLMVSEPTVSVVLATRRPERIEVALKQIDRQSWPSVEVVLVLHGADISEADLKRMSGDFTRDLVVRKCDASIVLGEVLNVGVEAAAGDLIAKMDDDDWYAPHHLTDLVNARTYSGAELVGSQVEYVYLESLDITTKRPYEGERYANHVAGGTMLISSSSLAEVGGWRPVHRAVDRCLLEAVDSAGGLIYRGHGQNYVMHRYNPVTSGHGGHTWQPDSEVFLNNSSAQWNGFRLPPQFAGSSVWYTSRGRDRAWNSMLADLD</sequence>
<dbReference type="CDD" id="cd00761">
    <property type="entry name" value="Glyco_tranf_GTA_type"/>
    <property type="match status" value="1"/>
</dbReference>
<dbReference type="SUPFAM" id="SSF53448">
    <property type="entry name" value="Nucleotide-diphospho-sugar transferases"/>
    <property type="match status" value="1"/>
</dbReference>
<dbReference type="EMBL" id="JAATJL010000001">
    <property type="protein sequence ID" value="NJC22639.1"/>
    <property type="molecule type" value="Genomic_DNA"/>
</dbReference>
<evidence type="ECO:0000313" key="2">
    <source>
        <dbReference type="EMBL" id="NJC22639.1"/>
    </source>
</evidence>
<evidence type="ECO:0000313" key="3">
    <source>
        <dbReference type="Proteomes" id="UP000547458"/>
    </source>
</evidence>
<accession>A0A846RNH9</accession>
<dbReference type="PANTHER" id="PTHR43685">
    <property type="entry name" value="GLYCOSYLTRANSFERASE"/>
    <property type="match status" value="1"/>
</dbReference>
<dbReference type="RefSeq" id="WP_167993355.1">
    <property type="nucleotide sequence ID" value="NZ_JAATJL010000001.1"/>
</dbReference>
<reference evidence="2 3" key="1">
    <citation type="submission" date="2020-03" db="EMBL/GenBank/DDBJ databases">
        <title>Sequencing the genomes of 1000 actinobacteria strains.</title>
        <authorList>
            <person name="Klenk H.-P."/>
        </authorList>
    </citation>
    <scope>NUCLEOTIDE SEQUENCE [LARGE SCALE GENOMIC DNA]</scope>
    <source>
        <strain evidence="2 3">DSM 16403</strain>
    </source>
</reference>
<proteinExistence type="predicted"/>
<dbReference type="InterPro" id="IPR001173">
    <property type="entry name" value="Glyco_trans_2-like"/>
</dbReference>
<dbReference type="PANTHER" id="PTHR43685:SF2">
    <property type="entry name" value="GLYCOSYLTRANSFERASE 2-LIKE DOMAIN-CONTAINING PROTEIN"/>
    <property type="match status" value="1"/>
</dbReference>
<dbReference type="InterPro" id="IPR029044">
    <property type="entry name" value="Nucleotide-diphossugar_trans"/>
</dbReference>